<organism evidence="2 3">
    <name type="scientific">Knipowitschia caucasica</name>
    <name type="common">Caucasian dwarf goby</name>
    <name type="synonym">Pomatoschistus caucasicus</name>
    <dbReference type="NCBI Taxonomy" id="637954"/>
    <lineage>
        <taxon>Eukaryota</taxon>
        <taxon>Metazoa</taxon>
        <taxon>Chordata</taxon>
        <taxon>Craniata</taxon>
        <taxon>Vertebrata</taxon>
        <taxon>Euteleostomi</taxon>
        <taxon>Actinopterygii</taxon>
        <taxon>Neopterygii</taxon>
        <taxon>Teleostei</taxon>
        <taxon>Neoteleostei</taxon>
        <taxon>Acanthomorphata</taxon>
        <taxon>Gobiaria</taxon>
        <taxon>Gobiiformes</taxon>
        <taxon>Gobioidei</taxon>
        <taxon>Gobiidae</taxon>
        <taxon>Gobiinae</taxon>
        <taxon>Knipowitschia</taxon>
    </lineage>
</organism>
<dbReference type="AlphaFoldDB" id="A0AAV2K9N4"/>
<dbReference type="EMBL" id="OZ035838">
    <property type="protein sequence ID" value="CAL1584584.1"/>
    <property type="molecule type" value="Genomic_DNA"/>
</dbReference>
<name>A0AAV2K9N4_KNICA</name>
<evidence type="ECO:0000256" key="1">
    <source>
        <dbReference type="SAM" id="MobiDB-lite"/>
    </source>
</evidence>
<evidence type="ECO:0000313" key="3">
    <source>
        <dbReference type="Proteomes" id="UP001497482"/>
    </source>
</evidence>
<evidence type="ECO:0000313" key="2">
    <source>
        <dbReference type="EMBL" id="CAL1584584.1"/>
    </source>
</evidence>
<sequence length="190" mass="19890">MVVVEVMVAGGFGGHRQIRRVGGAQELGERPGEQRGAAERGGGSGHFPDAAADGGPSDGSCDRLRQLGTASRAPAKRDTVSLTPLFLCKSLLFFDLSLASRWPPTSSPSPRLPSIILLWVRSLCAASILQETLHVHSPQARRAAPGADPALLFTCAAEPPAPSAPSSGLKTHCPDFPQNPVSALVLSRQQ</sequence>
<gene>
    <name evidence="2" type="ORF">KC01_LOCUS14905</name>
</gene>
<keyword evidence="3" id="KW-1185">Reference proteome</keyword>
<feature type="compositionally biased region" description="Basic and acidic residues" evidence="1">
    <location>
        <begin position="27"/>
        <end position="38"/>
    </location>
</feature>
<reference evidence="2 3" key="1">
    <citation type="submission" date="2024-04" db="EMBL/GenBank/DDBJ databases">
        <authorList>
            <person name="Waldvogel A.-M."/>
            <person name="Schoenle A."/>
        </authorList>
    </citation>
    <scope>NUCLEOTIDE SEQUENCE [LARGE SCALE GENOMIC DNA]</scope>
</reference>
<accession>A0AAV2K9N4</accession>
<feature type="region of interest" description="Disordered" evidence="1">
    <location>
        <begin position="20"/>
        <end position="64"/>
    </location>
</feature>
<dbReference type="Proteomes" id="UP001497482">
    <property type="component" value="Chromosome 16"/>
</dbReference>
<proteinExistence type="predicted"/>
<protein>
    <submittedName>
        <fullName evidence="2">Uncharacterized protein</fullName>
    </submittedName>
</protein>